<evidence type="ECO:0000313" key="2">
    <source>
        <dbReference type="EMBL" id="SIO56264.1"/>
    </source>
</evidence>
<dbReference type="EMBL" id="FSRU01000002">
    <property type="protein sequence ID" value="SIO56264.1"/>
    <property type="molecule type" value="Genomic_DNA"/>
</dbReference>
<evidence type="ECO:0000256" key="1">
    <source>
        <dbReference type="SAM" id="SignalP"/>
    </source>
</evidence>
<dbReference type="AlphaFoldDB" id="A0A1N6KI79"/>
<dbReference type="OrthoDB" id="8993732at2"/>
<feature type="signal peptide" evidence="1">
    <location>
        <begin position="1"/>
        <end position="23"/>
    </location>
</feature>
<sequence>MLFRKPVAVLTFTLSLTATTAFAVGMHADEPAAAASDSQPPAPGAASAAFVGRIRLLLVRMGIDPDGANGKSLLVWAGGLMSDPDWSALLTRRNGPGVSAFNLKTLSLTPAARLQVLKDFSVLAPYMPAGVFGGARLDAADFGKFLNALPPGGVAAFENLLDVMVKQHDTMDPAEHYSTAELLELENRFDTIAETASANHKIAALDGKGGALNGQDVAFLAGLIVDLPEPLRTRASWALLPGTNGDGRSYGAITRGVLDDPYPYLADMFDDRALPASLHERLPADGSRPLPFRRLTVEGNWVDTKKPGSPHPCRYVYANLHDNGVVAEVAERLADSGQTVEGPAYFTTNYGLVALRKQRVGFGTDWAPVAQVLDSSTVALGSRVPAEGEQVEFPVAQPSDDGVQSARCLMGKTQPAASIFPTLKGDAVDVTCTHVAEHGAGWSIKSVWLPDYGITLMTGVRNDGERRFEIKSVTVSE</sequence>
<proteinExistence type="predicted"/>
<organism evidence="2 3">
    <name type="scientific">Paraburkholderia phenazinium</name>
    <dbReference type="NCBI Taxonomy" id="60549"/>
    <lineage>
        <taxon>Bacteria</taxon>
        <taxon>Pseudomonadati</taxon>
        <taxon>Pseudomonadota</taxon>
        <taxon>Betaproteobacteria</taxon>
        <taxon>Burkholderiales</taxon>
        <taxon>Burkholderiaceae</taxon>
        <taxon>Paraburkholderia</taxon>
    </lineage>
</organism>
<reference evidence="2 3" key="1">
    <citation type="submission" date="2016-11" db="EMBL/GenBank/DDBJ databases">
        <authorList>
            <person name="Jaros S."/>
            <person name="Januszkiewicz K."/>
            <person name="Wedrychowicz H."/>
        </authorList>
    </citation>
    <scope>NUCLEOTIDE SEQUENCE [LARGE SCALE GENOMIC DNA]</scope>
    <source>
        <strain evidence="2 3">GAS95</strain>
    </source>
</reference>
<evidence type="ECO:0000313" key="3">
    <source>
        <dbReference type="Proteomes" id="UP000185151"/>
    </source>
</evidence>
<keyword evidence="3" id="KW-1185">Reference proteome</keyword>
<keyword evidence="1" id="KW-0732">Signal</keyword>
<feature type="chain" id="PRO_5012252654" evidence="1">
    <location>
        <begin position="24"/>
        <end position="477"/>
    </location>
</feature>
<name>A0A1N6KI79_9BURK</name>
<dbReference type="RefSeq" id="WP_074297903.1">
    <property type="nucleotide sequence ID" value="NZ_FSRU01000002.1"/>
</dbReference>
<accession>A0A1N6KI79</accession>
<dbReference type="Proteomes" id="UP000185151">
    <property type="component" value="Unassembled WGS sequence"/>
</dbReference>
<gene>
    <name evidence="2" type="ORF">SAMN05444165_3674</name>
</gene>
<protein>
    <submittedName>
        <fullName evidence="2">Uncharacterized protein</fullName>
    </submittedName>
</protein>